<dbReference type="Proteomes" id="UP000663827">
    <property type="component" value="Unassembled WGS sequence"/>
</dbReference>
<accession>A0A8H3E640</accession>
<dbReference type="EMBL" id="CAJNJQ010002952">
    <property type="protein sequence ID" value="CAE7189086.1"/>
    <property type="molecule type" value="Genomic_DNA"/>
</dbReference>
<sequence>MTPVVSLFCGADFFGSPTAPYERQDVRTPDATLFSTRLAVRFILTTQDSQVLGSKPSISLLETKSPRIRLMLKALLLSKGIQLHALPRVALT</sequence>
<name>A0A8H3E640_9AGAM</name>
<comment type="caution">
    <text evidence="1">The sequence shown here is derived from an EMBL/GenBank/DDBJ whole genome shotgun (WGS) entry which is preliminary data.</text>
</comment>
<organism evidence="1 2">
    <name type="scientific">Rhizoctonia solani</name>
    <dbReference type="NCBI Taxonomy" id="456999"/>
    <lineage>
        <taxon>Eukaryota</taxon>
        <taxon>Fungi</taxon>
        <taxon>Dikarya</taxon>
        <taxon>Basidiomycota</taxon>
        <taxon>Agaricomycotina</taxon>
        <taxon>Agaricomycetes</taxon>
        <taxon>Cantharellales</taxon>
        <taxon>Ceratobasidiaceae</taxon>
        <taxon>Rhizoctonia</taxon>
    </lineage>
</organism>
<evidence type="ECO:0000313" key="2">
    <source>
        <dbReference type="Proteomes" id="UP000663827"/>
    </source>
</evidence>
<dbReference type="AlphaFoldDB" id="A0A8H3E640"/>
<proteinExistence type="predicted"/>
<reference evidence="1" key="1">
    <citation type="submission" date="2021-01" db="EMBL/GenBank/DDBJ databases">
        <authorList>
            <person name="Kaushik A."/>
        </authorList>
    </citation>
    <scope>NUCLEOTIDE SEQUENCE</scope>
    <source>
        <strain evidence="1">AG5</strain>
    </source>
</reference>
<evidence type="ECO:0000313" key="1">
    <source>
        <dbReference type="EMBL" id="CAE7189086.1"/>
    </source>
</evidence>
<gene>
    <name evidence="1" type="ORF">RDB_LOCUS125261</name>
</gene>
<protein>
    <submittedName>
        <fullName evidence="1">Uncharacterized protein</fullName>
    </submittedName>
</protein>